<keyword evidence="3" id="KW-0969">Cilium</keyword>
<dbReference type="Gene3D" id="3.30.750.140">
    <property type="match status" value="1"/>
</dbReference>
<proteinExistence type="predicted"/>
<evidence type="ECO:0000259" key="2">
    <source>
        <dbReference type="Pfam" id="PF02120"/>
    </source>
</evidence>
<feature type="region of interest" description="Disordered" evidence="1">
    <location>
        <begin position="196"/>
        <end position="235"/>
    </location>
</feature>
<keyword evidence="3" id="KW-0966">Cell projection</keyword>
<feature type="region of interest" description="Disordered" evidence="1">
    <location>
        <begin position="287"/>
        <end position="308"/>
    </location>
</feature>
<reference evidence="3" key="1">
    <citation type="journal article" date="2014" name="Appl. Environ. Microbiol.">
        <title>Detection and genomic characterization of motility in Lactobacillus curvatus: confirmation of motility in a species outside the Lactobacillus salivarius clade.</title>
        <authorList>
            <person name="Cousin F.J."/>
            <person name="Lynch S.M."/>
            <person name="Harris H.M."/>
            <person name="McCann A."/>
            <person name="Lynch D.B."/>
            <person name="Neville B.A."/>
            <person name="Irisawa T."/>
            <person name="Okada S."/>
            <person name="Endo A."/>
            <person name="O'Toole P.W."/>
        </authorList>
    </citation>
    <scope>NUCLEOTIDE SEQUENCE</scope>
    <source>
        <strain evidence="3">DSM 20605</strain>
    </source>
</reference>
<feature type="compositionally biased region" description="Polar residues" evidence="1">
    <location>
        <begin position="201"/>
        <end position="214"/>
    </location>
</feature>
<keyword evidence="3" id="KW-0282">Flagellum</keyword>
<dbReference type="InterPro" id="IPR038610">
    <property type="entry name" value="FliK-like_C_sf"/>
</dbReference>
<dbReference type="RefSeq" id="WP_010580550.1">
    <property type="nucleotide sequence ID" value="NZ_AHYZ01000084.1"/>
</dbReference>
<feature type="compositionally biased region" description="Polar residues" evidence="1">
    <location>
        <begin position="145"/>
        <end position="154"/>
    </location>
</feature>
<gene>
    <name evidence="3" type="primary">fliK</name>
</gene>
<feature type="region of interest" description="Disordered" evidence="1">
    <location>
        <begin position="45"/>
        <end position="110"/>
    </location>
</feature>
<feature type="compositionally biased region" description="Low complexity" evidence="1">
    <location>
        <begin position="298"/>
        <end position="308"/>
    </location>
</feature>
<feature type="region of interest" description="Disordered" evidence="1">
    <location>
        <begin position="127"/>
        <end position="173"/>
    </location>
</feature>
<accession>A0A0A7RIR3</accession>
<dbReference type="AlphaFoldDB" id="A0A0A7RIR3"/>
<feature type="compositionally biased region" description="Basic and acidic residues" evidence="1">
    <location>
        <begin position="55"/>
        <end position="70"/>
    </location>
</feature>
<feature type="compositionally biased region" description="Low complexity" evidence="1">
    <location>
        <begin position="130"/>
        <end position="144"/>
    </location>
</feature>
<feature type="compositionally biased region" description="Polar residues" evidence="1">
    <location>
        <begin position="45"/>
        <end position="54"/>
    </location>
</feature>
<evidence type="ECO:0000256" key="1">
    <source>
        <dbReference type="SAM" id="MobiDB-lite"/>
    </source>
</evidence>
<feature type="compositionally biased region" description="Basic and acidic residues" evidence="1">
    <location>
        <begin position="287"/>
        <end position="297"/>
    </location>
</feature>
<feature type="compositionally biased region" description="Low complexity" evidence="1">
    <location>
        <begin position="215"/>
        <end position="229"/>
    </location>
</feature>
<feature type="region of interest" description="Disordered" evidence="1">
    <location>
        <begin position="251"/>
        <end position="272"/>
    </location>
</feature>
<sequence length="502" mass="53109">MTISVKDLAAIAAKDNSSPSKDDYANKDLFGQILSVQSTIQKSKLSNYSTNNKENLSKSKDKTADKKTTQESESNSNDPLDTVSVAASIAINPTTETDAKGEKKSSTISNATETTANLQATASLPEALQTTSQSTNRSTTASTSVGSNSDTPANVSPAAAKTTVADDNDSQSTVTAKVIAPPTAAAADIAVSQQQSSAISTEQNQQTSIGSNSDTPASVSPAAAKTTAADDNDSQSTVTAKVIATAQLSSKLSASDQAMESPNQSLNDSSKLDTTNLIGKLAEVNDNSKDSSLKKDNNFNFGQNDNNQANNAVQVTTNVSMQTGLNATNFSSATKQVVLDTTSNVSQNQLVNTLLNEANSSDLNFSTSSSIKTITVKLVPENLGDVQITMKVSQNQVSLEVKVQDTQVKQLFDKVADKFNQVIQNQSFLDPTSSSKLQSTDFMNNLTQMNFSSDSNESARQFASSKHFSQAQSAHLKFDDALKQQTAEQQTVYTKGTFSILV</sequence>
<organism evidence="3">
    <name type="scientific">Liquorilactobacillus vini DSM 20605</name>
    <dbReference type="NCBI Taxonomy" id="1133569"/>
    <lineage>
        <taxon>Bacteria</taxon>
        <taxon>Bacillati</taxon>
        <taxon>Bacillota</taxon>
        <taxon>Bacilli</taxon>
        <taxon>Lactobacillales</taxon>
        <taxon>Lactobacillaceae</taxon>
        <taxon>Liquorilactobacillus</taxon>
    </lineage>
</organism>
<dbReference type="Pfam" id="PF02120">
    <property type="entry name" value="Flg_hook"/>
    <property type="match status" value="1"/>
</dbReference>
<evidence type="ECO:0000313" key="3">
    <source>
        <dbReference type="EMBL" id="AJA34499.1"/>
    </source>
</evidence>
<protein>
    <submittedName>
        <fullName evidence="3">Flagellar hook-length control protein FliK</fullName>
    </submittedName>
</protein>
<name>A0A0A7RIR3_9LACO</name>
<feature type="domain" description="Flagellar hook-length control protein-like C-terminal" evidence="2">
    <location>
        <begin position="368"/>
        <end position="427"/>
    </location>
</feature>
<dbReference type="EMBL" id="KM886873">
    <property type="protein sequence ID" value="AJA34499.1"/>
    <property type="molecule type" value="Genomic_DNA"/>
</dbReference>
<dbReference type="InterPro" id="IPR021136">
    <property type="entry name" value="Flagellar_hook_control-like_C"/>
</dbReference>